<dbReference type="RefSeq" id="WP_311714303.1">
    <property type="nucleotide sequence ID" value="NZ_JAVREZ010000004.1"/>
</dbReference>
<reference evidence="3" key="1">
    <citation type="submission" date="2023-07" db="EMBL/GenBank/DDBJ databases">
        <title>30 novel species of actinomycetes from the DSMZ collection.</title>
        <authorList>
            <person name="Nouioui I."/>
        </authorList>
    </citation>
    <scope>NUCLEOTIDE SEQUENCE [LARGE SCALE GENOMIC DNA]</scope>
    <source>
        <strain evidence="3">DSM 41640</strain>
    </source>
</reference>
<sequence>MSHLIPDRFDVLAHNGDQQVAVVLRWEQKDDDYTVVADGPWAQVIGIGRDCFEALTRVREQIEPAGWLLGVNGARRDTWASGMCRGLGAFQVYRLTPGARLTNADRVQTFHEAPRETLGTIAEQILFEHQWNPDPVAAPSGPTPAVPPVTDALRAVAAHQRGGYVYAIDPYFDPHRAVPPYGIVGGWSVDNTGRLVAFSHNPNYRASPAALEFPTPLSALEVTMHLAITGYGSEADLFAAFRDAALSVFPPDSQRDPLTVTDPDGSRYIAAFTHPDHTPRTWRQWHRTTGRELAAAGLPVRLNPGHHISLTVPAEALRV</sequence>
<feature type="domain" description="SseB protein N-terminal" evidence="1">
    <location>
        <begin position="249"/>
        <end position="318"/>
    </location>
</feature>
<dbReference type="EMBL" id="JAVREZ010000004">
    <property type="protein sequence ID" value="MDT0481122.1"/>
    <property type="molecule type" value="Genomic_DNA"/>
</dbReference>
<gene>
    <name evidence="2" type="ORF">RNB18_13150</name>
</gene>
<comment type="caution">
    <text evidence="2">The sequence shown here is derived from an EMBL/GenBank/DDBJ whole genome shotgun (WGS) entry which is preliminary data.</text>
</comment>
<dbReference type="Proteomes" id="UP001183824">
    <property type="component" value="Unassembled WGS sequence"/>
</dbReference>
<evidence type="ECO:0000313" key="2">
    <source>
        <dbReference type="EMBL" id="MDT0481122.1"/>
    </source>
</evidence>
<name>A0ABU2V846_9ACTN</name>
<proteinExistence type="predicted"/>
<dbReference type="NCBIfam" id="NF033532">
    <property type="entry name" value="lone7para_assoc"/>
    <property type="match status" value="1"/>
</dbReference>
<organism evidence="2 3">
    <name type="scientific">Streptomyces doebereineriae</name>
    <dbReference type="NCBI Taxonomy" id="3075528"/>
    <lineage>
        <taxon>Bacteria</taxon>
        <taxon>Bacillati</taxon>
        <taxon>Actinomycetota</taxon>
        <taxon>Actinomycetes</taxon>
        <taxon>Kitasatosporales</taxon>
        <taxon>Streptomycetaceae</taxon>
        <taxon>Streptomyces</taxon>
    </lineage>
</organism>
<accession>A0ABU2V846</accession>
<dbReference type="InterPro" id="IPR047659">
    <property type="entry name" value="T7SS_assoc"/>
</dbReference>
<protein>
    <submittedName>
        <fullName evidence="2">Type VII secretion system-associated protein</fullName>
    </submittedName>
</protein>
<evidence type="ECO:0000259" key="1">
    <source>
        <dbReference type="Pfam" id="PF07179"/>
    </source>
</evidence>
<dbReference type="Pfam" id="PF07179">
    <property type="entry name" value="SseB"/>
    <property type="match status" value="1"/>
</dbReference>
<evidence type="ECO:0000313" key="3">
    <source>
        <dbReference type="Proteomes" id="UP001183824"/>
    </source>
</evidence>
<dbReference type="InterPro" id="IPR009839">
    <property type="entry name" value="SseB_N"/>
</dbReference>
<keyword evidence="3" id="KW-1185">Reference proteome</keyword>